<dbReference type="Gene3D" id="3.30.565.10">
    <property type="entry name" value="Histidine kinase-like ATPase, C-terminal domain"/>
    <property type="match status" value="1"/>
</dbReference>
<feature type="coiled-coil region" evidence="7">
    <location>
        <begin position="196"/>
        <end position="230"/>
    </location>
</feature>
<dbReference type="PROSITE" id="PS50110">
    <property type="entry name" value="RESPONSE_REGULATORY"/>
    <property type="match status" value="1"/>
</dbReference>
<dbReference type="SMART" id="SM00387">
    <property type="entry name" value="HATPase_c"/>
    <property type="match status" value="1"/>
</dbReference>
<dbReference type="SMART" id="SM00448">
    <property type="entry name" value="REC"/>
    <property type="match status" value="1"/>
</dbReference>
<dbReference type="InterPro" id="IPR036097">
    <property type="entry name" value="HisK_dim/P_sf"/>
</dbReference>
<keyword evidence="3 6" id="KW-0597">Phosphoprotein</keyword>
<dbReference type="Gene3D" id="1.10.287.130">
    <property type="match status" value="1"/>
</dbReference>
<keyword evidence="8" id="KW-1133">Transmembrane helix</keyword>
<feature type="transmembrane region" description="Helical" evidence="8">
    <location>
        <begin position="53"/>
        <end position="73"/>
    </location>
</feature>
<comment type="catalytic activity">
    <reaction evidence="1">
        <text>ATP + protein L-histidine = ADP + protein N-phospho-L-histidine.</text>
        <dbReference type="EC" id="2.7.13.3"/>
    </reaction>
</comment>
<feature type="transmembrane region" description="Helical" evidence="8">
    <location>
        <begin position="169"/>
        <end position="186"/>
    </location>
</feature>
<dbReference type="PROSITE" id="PS50109">
    <property type="entry name" value="HIS_KIN"/>
    <property type="match status" value="1"/>
</dbReference>
<dbReference type="InterPro" id="IPR005467">
    <property type="entry name" value="His_kinase_dom"/>
</dbReference>
<dbReference type="InterPro" id="IPR003661">
    <property type="entry name" value="HisK_dim/P_dom"/>
</dbReference>
<feature type="transmembrane region" description="Helical" evidence="8">
    <location>
        <begin position="93"/>
        <end position="112"/>
    </location>
</feature>
<feature type="domain" description="Histidine kinase" evidence="9">
    <location>
        <begin position="237"/>
        <end position="450"/>
    </location>
</feature>
<dbReference type="KEGG" id="rhg:EXZ61_10010"/>
<dbReference type="GO" id="GO:0009927">
    <property type="term" value="F:histidine phosphotransfer kinase activity"/>
    <property type="evidence" value="ECO:0007669"/>
    <property type="project" value="TreeGrafter"/>
</dbReference>
<evidence type="ECO:0000259" key="9">
    <source>
        <dbReference type="PROSITE" id="PS50109"/>
    </source>
</evidence>
<dbReference type="AlphaFoldDB" id="A0A515EP94"/>
<evidence type="ECO:0000256" key="1">
    <source>
        <dbReference type="ARBA" id="ARBA00000085"/>
    </source>
</evidence>
<dbReference type="GO" id="GO:0005886">
    <property type="term" value="C:plasma membrane"/>
    <property type="evidence" value="ECO:0007669"/>
    <property type="project" value="TreeGrafter"/>
</dbReference>
<dbReference type="InterPro" id="IPR001789">
    <property type="entry name" value="Sig_transdc_resp-reg_receiver"/>
</dbReference>
<dbReference type="PRINTS" id="PR00344">
    <property type="entry name" value="BCTRLSENSOR"/>
</dbReference>
<evidence type="ECO:0000256" key="5">
    <source>
        <dbReference type="ARBA" id="ARBA00022777"/>
    </source>
</evidence>
<keyword evidence="12" id="KW-1185">Reference proteome</keyword>
<name>A0A515EP94_9BURK</name>
<dbReference type="InterPro" id="IPR011006">
    <property type="entry name" value="CheY-like_superfamily"/>
</dbReference>
<evidence type="ECO:0000256" key="2">
    <source>
        <dbReference type="ARBA" id="ARBA00012438"/>
    </source>
</evidence>
<dbReference type="SUPFAM" id="SSF52172">
    <property type="entry name" value="CheY-like"/>
    <property type="match status" value="1"/>
</dbReference>
<keyword evidence="5" id="KW-0418">Kinase</keyword>
<feature type="domain" description="Response regulatory" evidence="10">
    <location>
        <begin position="471"/>
        <end position="586"/>
    </location>
</feature>
<gene>
    <name evidence="11" type="ORF">EXZ61_10010</name>
</gene>
<feature type="modified residue" description="4-aspartylphosphate" evidence="6">
    <location>
        <position position="520"/>
    </location>
</feature>
<dbReference type="SMART" id="SM00388">
    <property type="entry name" value="HisKA"/>
    <property type="match status" value="1"/>
</dbReference>
<evidence type="ECO:0000313" key="12">
    <source>
        <dbReference type="Proteomes" id="UP000317365"/>
    </source>
</evidence>
<dbReference type="InterPro" id="IPR004358">
    <property type="entry name" value="Sig_transdc_His_kin-like_C"/>
</dbReference>
<evidence type="ECO:0000313" key="11">
    <source>
        <dbReference type="EMBL" id="QDL54469.1"/>
    </source>
</evidence>
<reference evidence="12" key="2">
    <citation type="journal article" date="2020" name="Int. J. Syst. Evol. Microbiol.">
        <title>Genomic insights into a novel species Rhodoferax aquaticus sp. nov., isolated from freshwater.</title>
        <authorList>
            <person name="Li T."/>
            <person name="Zhuo Y."/>
            <person name="Jin C.Z."/>
            <person name="Wu X."/>
            <person name="Ko S.R."/>
            <person name="Jin F.J."/>
            <person name="Ahn C.Y."/>
            <person name="Oh H.M."/>
            <person name="Lee H.G."/>
            <person name="Jin L."/>
        </authorList>
    </citation>
    <scope>NUCLEOTIDE SEQUENCE [LARGE SCALE GENOMIC DNA]</scope>
    <source>
        <strain evidence="12">Gr-4</strain>
    </source>
</reference>
<evidence type="ECO:0000256" key="7">
    <source>
        <dbReference type="SAM" id="Coils"/>
    </source>
</evidence>
<keyword evidence="8" id="KW-0472">Membrane</keyword>
<dbReference type="InterPro" id="IPR003594">
    <property type="entry name" value="HATPase_dom"/>
</dbReference>
<evidence type="ECO:0000259" key="10">
    <source>
        <dbReference type="PROSITE" id="PS50110"/>
    </source>
</evidence>
<keyword evidence="4" id="KW-0808">Transferase</keyword>
<protein>
    <recommendedName>
        <fullName evidence="2">histidine kinase</fullName>
        <ecNumber evidence="2">2.7.13.3</ecNumber>
    </recommendedName>
</protein>
<dbReference type="PANTHER" id="PTHR43047">
    <property type="entry name" value="TWO-COMPONENT HISTIDINE PROTEIN KINASE"/>
    <property type="match status" value="1"/>
</dbReference>
<proteinExistence type="predicted"/>
<keyword evidence="7" id="KW-0175">Coiled coil</keyword>
<dbReference type="InterPro" id="IPR036890">
    <property type="entry name" value="HATPase_C_sf"/>
</dbReference>
<keyword evidence="8" id="KW-0812">Transmembrane</keyword>
<dbReference type="RefSeq" id="WP_142811425.1">
    <property type="nucleotide sequence ID" value="NZ_CP036282.1"/>
</dbReference>
<dbReference type="PANTHER" id="PTHR43047:SF9">
    <property type="entry name" value="HISTIDINE KINASE"/>
    <property type="match status" value="1"/>
</dbReference>
<dbReference type="Gene3D" id="3.40.50.2300">
    <property type="match status" value="1"/>
</dbReference>
<organism evidence="11 12">
    <name type="scientific">Rhodoferax aquaticus</name>
    <dbReference type="NCBI Taxonomy" id="2527691"/>
    <lineage>
        <taxon>Bacteria</taxon>
        <taxon>Pseudomonadati</taxon>
        <taxon>Pseudomonadota</taxon>
        <taxon>Betaproteobacteria</taxon>
        <taxon>Burkholderiales</taxon>
        <taxon>Comamonadaceae</taxon>
        <taxon>Rhodoferax</taxon>
    </lineage>
</organism>
<dbReference type="GO" id="GO:0000155">
    <property type="term" value="F:phosphorelay sensor kinase activity"/>
    <property type="evidence" value="ECO:0007669"/>
    <property type="project" value="InterPro"/>
</dbReference>
<dbReference type="CDD" id="cd00156">
    <property type="entry name" value="REC"/>
    <property type="match status" value="1"/>
</dbReference>
<dbReference type="Proteomes" id="UP000317365">
    <property type="component" value="Chromosome"/>
</dbReference>
<feature type="transmembrane region" description="Helical" evidence="8">
    <location>
        <begin position="28"/>
        <end position="46"/>
    </location>
</feature>
<dbReference type="CDD" id="cd00082">
    <property type="entry name" value="HisKA"/>
    <property type="match status" value="1"/>
</dbReference>
<dbReference type="EC" id="2.7.13.3" evidence="2"/>
<reference evidence="12" key="1">
    <citation type="submission" date="2019-02" db="EMBL/GenBank/DDBJ databases">
        <title>Complete genome sequence of Rhodoferax sp. Gr-4.</title>
        <authorList>
            <person name="Jin L."/>
        </authorList>
    </citation>
    <scope>NUCLEOTIDE SEQUENCE [LARGE SCALE GENOMIC DNA]</scope>
    <source>
        <strain evidence="12">Gr-4</strain>
    </source>
</reference>
<sequence length="592" mass="64357">MTKLHALGPDAAAPEVHAELTRLLLTNIARSLYSGLALVVFLGVVFSNTPHGATVVFVAACAAVMRLACHWHARFSLSHLTAKEALQSIELQVAILHFVMGVAWASLVWVCLQEGSNLQTQALYCVIAGLPATGSTMLSPSPKAFWAFATGYLGTFQIKLFAYSQEPDYLLAIVLAIGLLAVASHARSNRNSQERNIRLRLENKALLLALENEKNNAVLAQEQAEEANAAKSKFLATASHDLRQPVHALGLFLDVLQRTNLDATQRGLITNAVASANASSEMLNTLLDFSRIDAGVVELQESSFALQPLLNKMEIEFGAQANAKGLVYRTHETRAIVRSDPVLVEQVLRNLVSNAIRYTDQGGILVGCRYRSNLVGIEVWDTGIGIAPGMQAKVFKEFFQVGNVERDNRKGLGLGLAIAQGLAQTLNHPLHLRSRLGKGSVFGFDLPTTTEALATRQPQRQPLMWEKLNLKVLVIDDNEAVRSAMKSLLENWGCACEAVESVDEALSLLPTWRPDGVISDYRLRNSETGLDAIAALRTAAGQSLHALLVTGDTGPDRLRLAKASAIPMLHKPVSSVELHSHLMAWRNSTQSI</sequence>
<dbReference type="SUPFAM" id="SSF47384">
    <property type="entry name" value="Homodimeric domain of signal transducing histidine kinase"/>
    <property type="match status" value="1"/>
</dbReference>
<evidence type="ECO:0000256" key="8">
    <source>
        <dbReference type="SAM" id="Phobius"/>
    </source>
</evidence>
<evidence type="ECO:0000256" key="4">
    <source>
        <dbReference type="ARBA" id="ARBA00022679"/>
    </source>
</evidence>
<dbReference type="Pfam" id="PF02518">
    <property type="entry name" value="HATPase_c"/>
    <property type="match status" value="1"/>
</dbReference>
<accession>A0A515EP94</accession>
<dbReference type="EMBL" id="CP036282">
    <property type="protein sequence ID" value="QDL54469.1"/>
    <property type="molecule type" value="Genomic_DNA"/>
</dbReference>
<evidence type="ECO:0000256" key="3">
    <source>
        <dbReference type="ARBA" id="ARBA00022553"/>
    </source>
</evidence>
<dbReference type="FunFam" id="3.30.565.10:FF:000049">
    <property type="entry name" value="Two-component sensor histidine kinase"/>
    <property type="match status" value="1"/>
</dbReference>
<dbReference type="SUPFAM" id="SSF55874">
    <property type="entry name" value="ATPase domain of HSP90 chaperone/DNA topoisomerase II/histidine kinase"/>
    <property type="match status" value="1"/>
</dbReference>
<dbReference type="Pfam" id="PF00512">
    <property type="entry name" value="HisKA"/>
    <property type="match status" value="1"/>
</dbReference>
<dbReference type="Pfam" id="PF00072">
    <property type="entry name" value="Response_reg"/>
    <property type="match status" value="1"/>
</dbReference>
<evidence type="ECO:0000256" key="6">
    <source>
        <dbReference type="PROSITE-ProRule" id="PRU00169"/>
    </source>
</evidence>